<name>A0ABP9HCR4_9FLAO</name>
<dbReference type="Gene3D" id="3.60.20.10">
    <property type="entry name" value="Glutamine Phosphoribosylpyrophosphate, subunit 1, domain 1"/>
    <property type="match status" value="1"/>
</dbReference>
<accession>A0ABP9HCR4</accession>
<gene>
    <name evidence="9" type="primary">asnB</name>
    <name evidence="9" type="ORF">GCM10023315_16220</name>
</gene>
<comment type="pathway">
    <text evidence="1">Amino-acid biosynthesis; L-asparagine biosynthesis; L-asparagine from L-aspartate (L-Gln route): step 1/1.</text>
</comment>
<dbReference type="CDD" id="cd00712">
    <property type="entry name" value="AsnB"/>
    <property type="match status" value="1"/>
</dbReference>
<evidence type="ECO:0000313" key="10">
    <source>
        <dbReference type="Proteomes" id="UP001501692"/>
    </source>
</evidence>
<dbReference type="RefSeq" id="WP_345166849.1">
    <property type="nucleotide sequence ID" value="NZ_BAABJK010000004.1"/>
</dbReference>
<keyword evidence="5" id="KW-0067">ATP-binding</keyword>
<keyword evidence="6" id="KW-0315">Glutamine amidotransferase</keyword>
<dbReference type="InterPro" id="IPR006426">
    <property type="entry name" value="Asn_synth_AEB"/>
</dbReference>
<dbReference type="Pfam" id="PF00733">
    <property type="entry name" value="Asn_synthase"/>
    <property type="match status" value="1"/>
</dbReference>
<dbReference type="Proteomes" id="UP001501692">
    <property type="component" value="Unassembled WGS sequence"/>
</dbReference>
<evidence type="ECO:0000256" key="1">
    <source>
        <dbReference type="ARBA" id="ARBA00005187"/>
    </source>
</evidence>
<proteinExistence type="inferred from homology"/>
<dbReference type="InterPro" id="IPR014729">
    <property type="entry name" value="Rossmann-like_a/b/a_fold"/>
</dbReference>
<comment type="caution">
    <text evidence="9">The sequence shown here is derived from an EMBL/GenBank/DDBJ whole genome shotgun (WGS) entry which is preliminary data.</text>
</comment>
<dbReference type="Pfam" id="PF13537">
    <property type="entry name" value="GATase_7"/>
    <property type="match status" value="1"/>
</dbReference>
<sequence length="604" mass="70800">MCGIFGSTRPYNEDIILKKLTIAKFRGPDFSNFVKVSNNLTFGHNRLSIFDLEKRSNQPFFYKGLLIVFNGEIYNFKDLKDDLKTKGYTFGTTSDTEVICAMYLEYGENCLNYFKGMFSFVIYDKNRDILFGARDRLGQKPFFYYLDDKTFEFASSLKQIEIGNKLELNYEACVNYFYFGYFVDPETPYKKVFKLKPGNKFVYNLCTSNFEISQYWFDSNKKNKFKGTYDEARLKLKELLKDSVRMRLQADVPVGLFLSGGIDSSLISSIAKELNDNVNTYSIKFQEKKFDESVESKIIADYLNTNHHIFTCDLNTAKNLVNDFYNYYDEPFADASALPSMLLCKEVSEKITVALTGDGADELFIGYQRYKWMDKVSLVYKLPFFLRKPLSKIIQIIPNYKVKMLGKGIGFKYIYELYFALMTTFKSNYIKNGPNFNFKNKINEHFKAQLLIEACSKYDIDIYLNSDINTKVDRASMAYSLETRSPFMDHTIVEFANSLPINFKYRKGELKYILKDILSDYIPKELFDRPKKGFSVPIENWLRGDLKDLLEECLVEFEKMNLEFIDYDKLKFMVKEYFDGKANHSAEIWKILMFTLWYKKTNSV</sequence>
<dbReference type="PROSITE" id="PS51278">
    <property type="entry name" value="GATASE_TYPE_2"/>
    <property type="match status" value="1"/>
</dbReference>
<dbReference type="SUPFAM" id="SSF52402">
    <property type="entry name" value="Adenine nucleotide alpha hydrolases-like"/>
    <property type="match status" value="1"/>
</dbReference>
<evidence type="ECO:0000256" key="2">
    <source>
        <dbReference type="ARBA" id="ARBA00005752"/>
    </source>
</evidence>
<evidence type="ECO:0000256" key="5">
    <source>
        <dbReference type="ARBA" id="ARBA00022840"/>
    </source>
</evidence>
<comment type="similarity">
    <text evidence="2">Belongs to the asparagine synthetase family.</text>
</comment>
<dbReference type="EC" id="6.3.5.4" evidence="3"/>
<evidence type="ECO:0000256" key="6">
    <source>
        <dbReference type="ARBA" id="ARBA00022962"/>
    </source>
</evidence>
<keyword evidence="10" id="KW-1185">Reference proteome</keyword>
<evidence type="ECO:0000256" key="4">
    <source>
        <dbReference type="ARBA" id="ARBA00022741"/>
    </source>
</evidence>
<reference evidence="10" key="1">
    <citation type="journal article" date="2019" name="Int. J. Syst. Evol. Microbiol.">
        <title>The Global Catalogue of Microorganisms (GCM) 10K type strain sequencing project: providing services to taxonomists for standard genome sequencing and annotation.</title>
        <authorList>
            <consortium name="The Broad Institute Genomics Platform"/>
            <consortium name="The Broad Institute Genome Sequencing Center for Infectious Disease"/>
            <person name="Wu L."/>
            <person name="Ma J."/>
        </authorList>
    </citation>
    <scope>NUCLEOTIDE SEQUENCE [LARGE SCALE GENOMIC DNA]</scope>
    <source>
        <strain evidence="10">JCM 18287</strain>
    </source>
</reference>
<evidence type="ECO:0000259" key="8">
    <source>
        <dbReference type="PROSITE" id="PS51278"/>
    </source>
</evidence>
<dbReference type="InterPro" id="IPR029055">
    <property type="entry name" value="Ntn_hydrolases_N"/>
</dbReference>
<evidence type="ECO:0000256" key="7">
    <source>
        <dbReference type="ARBA" id="ARBA00048741"/>
    </source>
</evidence>
<dbReference type="InterPro" id="IPR033738">
    <property type="entry name" value="AsnB_N"/>
</dbReference>
<dbReference type="InterPro" id="IPR017932">
    <property type="entry name" value="GATase_2_dom"/>
</dbReference>
<evidence type="ECO:0000313" key="9">
    <source>
        <dbReference type="EMBL" id="GAA4967545.1"/>
    </source>
</evidence>
<dbReference type="CDD" id="cd01991">
    <property type="entry name" value="Asn_synthase_B_C"/>
    <property type="match status" value="1"/>
</dbReference>
<evidence type="ECO:0000256" key="3">
    <source>
        <dbReference type="ARBA" id="ARBA00012737"/>
    </source>
</evidence>
<keyword evidence="4" id="KW-0547">Nucleotide-binding</keyword>
<dbReference type="NCBIfam" id="TIGR01536">
    <property type="entry name" value="asn_synth_AEB"/>
    <property type="match status" value="1"/>
</dbReference>
<feature type="domain" description="Glutamine amidotransferase type-2" evidence="8">
    <location>
        <begin position="2"/>
        <end position="206"/>
    </location>
</feature>
<dbReference type="InterPro" id="IPR001962">
    <property type="entry name" value="Asn_synthase"/>
</dbReference>
<dbReference type="SUPFAM" id="SSF56235">
    <property type="entry name" value="N-terminal nucleophile aminohydrolases (Ntn hydrolases)"/>
    <property type="match status" value="1"/>
</dbReference>
<organism evidence="9 10">
    <name type="scientific">Algibacter aquimarinus</name>
    <dbReference type="NCBI Taxonomy" id="1136748"/>
    <lineage>
        <taxon>Bacteria</taxon>
        <taxon>Pseudomonadati</taxon>
        <taxon>Bacteroidota</taxon>
        <taxon>Flavobacteriia</taxon>
        <taxon>Flavobacteriales</taxon>
        <taxon>Flavobacteriaceae</taxon>
        <taxon>Algibacter</taxon>
    </lineage>
</organism>
<dbReference type="PANTHER" id="PTHR43284:SF1">
    <property type="entry name" value="ASPARAGINE SYNTHETASE"/>
    <property type="match status" value="1"/>
</dbReference>
<dbReference type="Gene3D" id="3.40.50.620">
    <property type="entry name" value="HUPs"/>
    <property type="match status" value="1"/>
</dbReference>
<dbReference type="PANTHER" id="PTHR43284">
    <property type="entry name" value="ASPARAGINE SYNTHETASE (GLUTAMINE-HYDROLYZING)"/>
    <property type="match status" value="1"/>
</dbReference>
<dbReference type="PIRSF" id="PIRSF001589">
    <property type="entry name" value="Asn_synthetase_glu-h"/>
    <property type="match status" value="1"/>
</dbReference>
<dbReference type="EMBL" id="BAABJK010000004">
    <property type="protein sequence ID" value="GAA4967545.1"/>
    <property type="molecule type" value="Genomic_DNA"/>
</dbReference>
<dbReference type="InterPro" id="IPR051786">
    <property type="entry name" value="ASN_synthetase/amidase"/>
</dbReference>
<comment type="catalytic activity">
    <reaction evidence="7">
        <text>L-aspartate + L-glutamine + ATP + H2O = L-asparagine + L-glutamate + AMP + diphosphate + H(+)</text>
        <dbReference type="Rhea" id="RHEA:12228"/>
        <dbReference type="ChEBI" id="CHEBI:15377"/>
        <dbReference type="ChEBI" id="CHEBI:15378"/>
        <dbReference type="ChEBI" id="CHEBI:29985"/>
        <dbReference type="ChEBI" id="CHEBI:29991"/>
        <dbReference type="ChEBI" id="CHEBI:30616"/>
        <dbReference type="ChEBI" id="CHEBI:33019"/>
        <dbReference type="ChEBI" id="CHEBI:58048"/>
        <dbReference type="ChEBI" id="CHEBI:58359"/>
        <dbReference type="ChEBI" id="CHEBI:456215"/>
        <dbReference type="EC" id="6.3.5.4"/>
    </reaction>
</comment>
<protein>
    <recommendedName>
        <fullName evidence="3">asparagine synthase (glutamine-hydrolyzing)</fullName>
        <ecNumber evidence="3">6.3.5.4</ecNumber>
    </recommendedName>
</protein>